<evidence type="ECO:0000313" key="3">
    <source>
        <dbReference type="EnsemblPlants" id="PNT67337"/>
    </source>
</evidence>
<evidence type="ECO:0000313" key="4">
    <source>
        <dbReference type="Proteomes" id="UP000008810"/>
    </source>
</evidence>
<evidence type="ECO:0000313" key="2">
    <source>
        <dbReference type="EMBL" id="PNT67337.1"/>
    </source>
</evidence>
<organism evidence="2">
    <name type="scientific">Brachypodium distachyon</name>
    <name type="common">Purple false brome</name>
    <name type="synonym">Trachynia distachya</name>
    <dbReference type="NCBI Taxonomy" id="15368"/>
    <lineage>
        <taxon>Eukaryota</taxon>
        <taxon>Viridiplantae</taxon>
        <taxon>Streptophyta</taxon>
        <taxon>Embryophyta</taxon>
        <taxon>Tracheophyta</taxon>
        <taxon>Spermatophyta</taxon>
        <taxon>Magnoliopsida</taxon>
        <taxon>Liliopsida</taxon>
        <taxon>Poales</taxon>
        <taxon>Poaceae</taxon>
        <taxon>BOP clade</taxon>
        <taxon>Pooideae</taxon>
        <taxon>Stipodae</taxon>
        <taxon>Brachypodieae</taxon>
        <taxon>Brachypodium</taxon>
    </lineage>
</organism>
<name>A0A2K2CZ82_BRADI</name>
<feature type="region of interest" description="Disordered" evidence="1">
    <location>
        <begin position="1"/>
        <end position="57"/>
    </location>
</feature>
<dbReference type="InParanoid" id="A0A2K2CZ82"/>
<reference evidence="3" key="3">
    <citation type="submission" date="2018-08" db="UniProtKB">
        <authorList>
            <consortium name="EnsemblPlants"/>
        </authorList>
    </citation>
    <scope>IDENTIFICATION</scope>
    <source>
        <strain evidence="3">cv. Bd21</strain>
    </source>
</reference>
<dbReference type="Gramene" id="PNT67337">
    <property type="protein sequence ID" value="PNT67337"/>
    <property type="gene ID" value="BRADI_3g25586v3"/>
</dbReference>
<dbReference type="Proteomes" id="UP000008810">
    <property type="component" value="Chromosome 3"/>
</dbReference>
<dbReference type="EnsemblPlants" id="PNT67337">
    <property type="protein sequence ID" value="PNT67337"/>
    <property type="gene ID" value="BRADI_3g25586v3"/>
</dbReference>
<reference evidence="2 3" key="1">
    <citation type="journal article" date="2010" name="Nature">
        <title>Genome sequencing and analysis of the model grass Brachypodium distachyon.</title>
        <authorList>
            <consortium name="International Brachypodium Initiative"/>
        </authorList>
    </citation>
    <scope>NUCLEOTIDE SEQUENCE [LARGE SCALE GENOMIC DNA]</scope>
    <source>
        <strain evidence="2 3">Bd21</strain>
    </source>
</reference>
<gene>
    <name evidence="2" type="ORF">BRADI_3g25586v3</name>
</gene>
<dbReference type="EMBL" id="CM000882">
    <property type="protein sequence ID" value="PNT67337.1"/>
    <property type="molecule type" value="Genomic_DNA"/>
</dbReference>
<feature type="compositionally biased region" description="Basic and acidic residues" evidence="1">
    <location>
        <begin position="28"/>
        <end position="38"/>
    </location>
</feature>
<protein>
    <submittedName>
        <fullName evidence="2 3">Uncharacterized protein</fullName>
    </submittedName>
</protein>
<feature type="compositionally biased region" description="Low complexity" evidence="1">
    <location>
        <begin position="18"/>
        <end position="27"/>
    </location>
</feature>
<evidence type="ECO:0000256" key="1">
    <source>
        <dbReference type="SAM" id="MobiDB-lite"/>
    </source>
</evidence>
<feature type="compositionally biased region" description="Basic residues" evidence="1">
    <location>
        <begin position="43"/>
        <end position="57"/>
    </location>
</feature>
<accession>A0A2K2CZ82</accession>
<reference evidence="2" key="2">
    <citation type="submission" date="2017-06" db="EMBL/GenBank/DDBJ databases">
        <title>WGS assembly of Brachypodium distachyon.</title>
        <authorList>
            <consortium name="The International Brachypodium Initiative"/>
            <person name="Lucas S."/>
            <person name="Harmon-Smith M."/>
            <person name="Lail K."/>
            <person name="Tice H."/>
            <person name="Grimwood J."/>
            <person name="Bruce D."/>
            <person name="Barry K."/>
            <person name="Shu S."/>
            <person name="Lindquist E."/>
            <person name="Wang M."/>
            <person name="Pitluck S."/>
            <person name="Vogel J.P."/>
            <person name="Garvin D.F."/>
            <person name="Mockler T.C."/>
            <person name="Schmutz J."/>
            <person name="Rokhsar D."/>
            <person name="Bevan M.W."/>
        </authorList>
    </citation>
    <scope>NUCLEOTIDE SEQUENCE</scope>
    <source>
        <strain evidence="2">Bd21</strain>
    </source>
</reference>
<dbReference type="AlphaFoldDB" id="A0A2K2CZ82"/>
<keyword evidence="4" id="KW-1185">Reference proteome</keyword>
<sequence length="57" mass="6565">MFGVLHHTRGRSGRSEEPPSSASSYSPAKEHPAEEQRCLRQMYGRRRHLHPRLRPGS</sequence>
<feature type="compositionally biased region" description="Basic residues" evidence="1">
    <location>
        <begin position="1"/>
        <end position="12"/>
    </location>
</feature>
<proteinExistence type="predicted"/>